<dbReference type="PANTHER" id="PTHR43326">
    <property type="entry name" value="METHIONYL-TRNA SYNTHETASE"/>
    <property type="match status" value="1"/>
</dbReference>
<dbReference type="SUPFAM" id="SSF47323">
    <property type="entry name" value="Anticodon-binding domain of a subclass of class I aminoacyl-tRNA synthetases"/>
    <property type="match status" value="1"/>
</dbReference>
<sequence length="526" mass="59353">MSEHNTGVKHDHCGCPVSSCGGRDKPYFITSAIPYVNGCPHIGHAYESICCDVVARYKRVFGRKVLMTTGTDEHGEKVASTATAQGVTVEELCERNSNEFKKMYGRLLISYDDFIRTTEERHITSAQKGWKKVAERGDIYLGTLKGWYSVREERFIPEEEAKLTDYCDPCSKVKYNPVEEPSYFFKLDNHREKLIEHIETHPKFIMPVDVRDDILKKLKSGKIDDLSISRTSFSWGIPVPGDDKHVIYVWFDALSNFATVAGLKDYESFKDFNEKSVWPIDIQFIGKDISWFHSVILPCMLLAMDLDLPTTIFSHGIILGPDGQKMSKSLGNVINAADLLDNYGVEPLRYYIIRNSVLGEDMRFDIGEMCQMYNEEVVENVGGLLDDVLSLADKHHDGKVPALVEDLPKPFEPIAVSRAVVGFVADFDFRSAILTTIDAFKKCREHFEGHLSGSVVEAGHVRLLLESVYFLSHFLAPLVPLSCEKVFSQLDAEQKTVKTLSHSFNNLVEGTKLDLSLKAFSKVLHE</sequence>
<dbReference type="EMBL" id="CP001669">
    <property type="protein sequence ID" value="AFZ80607.1"/>
    <property type="molecule type" value="Genomic_DNA"/>
</dbReference>
<reference evidence="11 12" key="1">
    <citation type="journal article" date="2012" name="BMC Genomics">
        <title>Comparative genomic analysis and phylogenetic position of Theileria equi.</title>
        <authorList>
            <person name="Kappmeyer L.S."/>
            <person name="Thiagarajan M."/>
            <person name="Herndon D.R."/>
            <person name="Ramsay J.D."/>
            <person name="Caler E."/>
            <person name="Djikeng A."/>
            <person name="Gillespie J.J."/>
            <person name="Lau A.O."/>
            <person name="Roalson E.H."/>
            <person name="Silva J.C."/>
            <person name="Silva M.G."/>
            <person name="Suarez C.E."/>
            <person name="Ueti M.W."/>
            <person name="Nene V.M."/>
            <person name="Mealey R.H."/>
            <person name="Knowles D.P."/>
            <person name="Brayton K.A."/>
        </authorList>
    </citation>
    <scope>NUCLEOTIDE SEQUENCE [LARGE SCALE GENOMIC DNA]</scope>
    <source>
        <strain evidence="11 12">WA</strain>
    </source>
</reference>
<keyword evidence="5 9" id="KW-0067">ATP-binding</keyword>
<dbReference type="Proteomes" id="UP000031512">
    <property type="component" value="Chromosome 1"/>
</dbReference>
<evidence type="ECO:0000256" key="7">
    <source>
        <dbReference type="ARBA" id="ARBA00023146"/>
    </source>
</evidence>
<dbReference type="STRING" id="1537102.L0AYD7"/>
<dbReference type="VEuPathDB" id="PiroplasmaDB:BEWA_034650"/>
<dbReference type="InterPro" id="IPR023457">
    <property type="entry name" value="Met-tRNA_synth_2"/>
</dbReference>
<dbReference type="InterPro" id="IPR014729">
    <property type="entry name" value="Rossmann-like_a/b/a_fold"/>
</dbReference>
<feature type="domain" description="Methionyl/Leucyl tRNA synthetase" evidence="10">
    <location>
        <begin position="27"/>
        <end position="386"/>
    </location>
</feature>
<protein>
    <recommendedName>
        <fullName evidence="2">methionine--tRNA ligase</fullName>
        <ecNumber evidence="2">6.1.1.10</ecNumber>
    </recommendedName>
    <alternativeName>
        <fullName evidence="8">Methionyl-tRNA synthetase</fullName>
    </alternativeName>
</protein>
<dbReference type="FunFam" id="2.170.220.10:FF:000002">
    <property type="entry name" value="Methionine--tRNA ligase"/>
    <property type="match status" value="1"/>
</dbReference>
<keyword evidence="4 9" id="KW-0547">Nucleotide-binding</keyword>
<dbReference type="GO" id="GO:0005524">
    <property type="term" value="F:ATP binding"/>
    <property type="evidence" value="ECO:0007669"/>
    <property type="project" value="UniProtKB-KW"/>
</dbReference>
<comment type="similarity">
    <text evidence="1 9">Belongs to the class-I aminoacyl-tRNA synthetase family.</text>
</comment>
<dbReference type="Gene3D" id="1.10.730.10">
    <property type="entry name" value="Isoleucyl-tRNA Synthetase, Domain 1"/>
    <property type="match status" value="1"/>
</dbReference>
<dbReference type="AlphaFoldDB" id="L0AYD7"/>
<dbReference type="Gene3D" id="3.40.50.620">
    <property type="entry name" value="HUPs"/>
    <property type="match status" value="1"/>
</dbReference>
<evidence type="ECO:0000256" key="6">
    <source>
        <dbReference type="ARBA" id="ARBA00022917"/>
    </source>
</evidence>
<evidence type="ECO:0000256" key="5">
    <source>
        <dbReference type="ARBA" id="ARBA00022840"/>
    </source>
</evidence>
<dbReference type="InterPro" id="IPR009080">
    <property type="entry name" value="tRNAsynth_Ia_anticodon-bd"/>
</dbReference>
<dbReference type="PANTHER" id="PTHR43326:SF2">
    <property type="entry name" value="METHIONINE--TRNA LIGASE"/>
    <property type="match status" value="1"/>
</dbReference>
<proteinExistence type="inferred from homology"/>
<dbReference type="KEGG" id="beq:BEWA_034650"/>
<dbReference type="Pfam" id="PF09334">
    <property type="entry name" value="tRNA-synt_1g"/>
    <property type="match status" value="1"/>
</dbReference>
<organism evidence="11 12">
    <name type="scientific">Theileria equi strain WA</name>
    <dbReference type="NCBI Taxonomy" id="1537102"/>
    <lineage>
        <taxon>Eukaryota</taxon>
        <taxon>Sar</taxon>
        <taxon>Alveolata</taxon>
        <taxon>Apicomplexa</taxon>
        <taxon>Aconoidasida</taxon>
        <taxon>Piroplasmida</taxon>
        <taxon>Theileriidae</taxon>
        <taxon>Theileria</taxon>
    </lineage>
</organism>
<accession>L0AYD7</accession>
<evidence type="ECO:0000259" key="10">
    <source>
        <dbReference type="Pfam" id="PF09334"/>
    </source>
</evidence>
<dbReference type="PROSITE" id="PS00178">
    <property type="entry name" value="AA_TRNA_LIGASE_I"/>
    <property type="match status" value="1"/>
</dbReference>
<dbReference type="GeneID" id="15803582"/>
<evidence type="ECO:0000256" key="1">
    <source>
        <dbReference type="ARBA" id="ARBA00005594"/>
    </source>
</evidence>
<dbReference type="Gene3D" id="2.170.220.10">
    <property type="match status" value="1"/>
</dbReference>
<dbReference type="OrthoDB" id="5844513at2759"/>
<dbReference type="InterPro" id="IPR014758">
    <property type="entry name" value="Met-tRNA_synth"/>
</dbReference>
<evidence type="ECO:0000256" key="4">
    <source>
        <dbReference type="ARBA" id="ARBA00022741"/>
    </source>
</evidence>
<dbReference type="PRINTS" id="PR01041">
    <property type="entry name" value="TRNASYNTHMET"/>
</dbReference>
<dbReference type="NCBIfam" id="TIGR00398">
    <property type="entry name" value="metG"/>
    <property type="match status" value="1"/>
</dbReference>
<name>L0AYD7_THEEQ</name>
<dbReference type="GO" id="GO:0006431">
    <property type="term" value="P:methionyl-tRNA aminoacylation"/>
    <property type="evidence" value="ECO:0007669"/>
    <property type="project" value="InterPro"/>
</dbReference>
<evidence type="ECO:0000256" key="9">
    <source>
        <dbReference type="RuleBase" id="RU363039"/>
    </source>
</evidence>
<evidence type="ECO:0000256" key="8">
    <source>
        <dbReference type="ARBA" id="ARBA00030904"/>
    </source>
</evidence>
<evidence type="ECO:0000313" key="11">
    <source>
        <dbReference type="EMBL" id="AFZ80607.1"/>
    </source>
</evidence>
<dbReference type="InterPro" id="IPR033911">
    <property type="entry name" value="MetRS_core"/>
</dbReference>
<dbReference type="EC" id="6.1.1.10" evidence="2"/>
<dbReference type="InterPro" id="IPR001412">
    <property type="entry name" value="aa-tRNA-synth_I_CS"/>
</dbReference>
<dbReference type="RefSeq" id="XP_004830273.1">
    <property type="nucleotide sequence ID" value="XM_004830216.1"/>
</dbReference>
<keyword evidence="3 9" id="KW-0436">Ligase</keyword>
<evidence type="ECO:0000256" key="2">
    <source>
        <dbReference type="ARBA" id="ARBA00012838"/>
    </source>
</evidence>
<keyword evidence="6 9" id="KW-0648">Protein biosynthesis</keyword>
<dbReference type="eggNOG" id="KOG0436">
    <property type="taxonomic scope" value="Eukaryota"/>
</dbReference>
<gene>
    <name evidence="11" type="ORF">BEWA_034650</name>
</gene>
<dbReference type="GO" id="GO:0004825">
    <property type="term" value="F:methionine-tRNA ligase activity"/>
    <property type="evidence" value="ECO:0007669"/>
    <property type="project" value="UniProtKB-EC"/>
</dbReference>
<evidence type="ECO:0000313" key="12">
    <source>
        <dbReference type="Proteomes" id="UP000031512"/>
    </source>
</evidence>
<keyword evidence="7 9" id="KW-0030">Aminoacyl-tRNA synthetase</keyword>
<evidence type="ECO:0000256" key="3">
    <source>
        <dbReference type="ARBA" id="ARBA00022598"/>
    </source>
</evidence>
<dbReference type="CDD" id="cd00814">
    <property type="entry name" value="MetRS_core"/>
    <property type="match status" value="1"/>
</dbReference>
<dbReference type="InterPro" id="IPR015413">
    <property type="entry name" value="Methionyl/Leucyl_tRNA_Synth"/>
</dbReference>
<dbReference type="SUPFAM" id="SSF52374">
    <property type="entry name" value="Nucleotidylyl transferase"/>
    <property type="match status" value="1"/>
</dbReference>
<keyword evidence="12" id="KW-1185">Reference proteome</keyword>